<gene>
    <name evidence="7" type="ORF">ABC974_26945</name>
</gene>
<feature type="domain" description="IclR-ED" evidence="6">
    <location>
        <begin position="86"/>
        <end position="266"/>
    </location>
</feature>
<dbReference type="PANTHER" id="PTHR30136:SF35">
    <property type="entry name" value="HTH-TYPE TRANSCRIPTIONAL REGULATOR RV1719"/>
    <property type="match status" value="1"/>
</dbReference>
<feature type="region of interest" description="Disordered" evidence="4">
    <location>
        <begin position="1"/>
        <end position="26"/>
    </location>
</feature>
<feature type="domain" description="HTH iclR-type" evidence="5">
    <location>
        <begin position="26"/>
        <end position="85"/>
    </location>
</feature>
<dbReference type="SMART" id="SM00346">
    <property type="entry name" value="HTH_ICLR"/>
    <property type="match status" value="1"/>
</dbReference>
<evidence type="ECO:0000256" key="1">
    <source>
        <dbReference type="ARBA" id="ARBA00023015"/>
    </source>
</evidence>
<dbReference type="InterPro" id="IPR029016">
    <property type="entry name" value="GAF-like_dom_sf"/>
</dbReference>
<keyword evidence="3" id="KW-0804">Transcription</keyword>
<dbReference type="InterPro" id="IPR005471">
    <property type="entry name" value="Tscrpt_reg_IclR_N"/>
</dbReference>
<dbReference type="PROSITE" id="PS51077">
    <property type="entry name" value="HTH_ICLR"/>
    <property type="match status" value="1"/>
</dbReference>
<dbReference type="InterPro" id="IPR036390">
    <property type="entry name" value="WH_DNA-bd_sf"/>
</dbReference>
<dbReference type="SUPFAM" id="SSF55781">
    <property type="entry name" value="GAF domain-like"/>
    <property type="match status" value="1"/>
</dbReference>
<dbReference type="InterPro" id="IPR050707">
    <property type="entry name" value="HTH_MetabolicPath_Reg"/>
</dbReference>
<evidence type="ECO:0000256" key="3">
    <source>
        <dbReference type="ARBA" id="ARBA00023163"/>
    </source>
</evidence>
<dbReference type="RefSeq" id="WP_343889946.1">
    <property type="nucleotide sequence ID" value="NZ_BAAAEH010000027.1"/>
</dbReference>
<dbReference type="PANTHER" id="PTHR30136">
    <property type="entry name" value="HELIX-TURN-HELIX TRANSCRIPTIONAL REGULATOR, ICLR FAMILY"/>
    <property type="match status" value="1"/>
</dbReference>
<accession>A0ABU9YBV0</accession>
<keyword evidence="1" id="KW-0805">Transcription regulation</keyword>
<dbReference type="PROSITE" id="PS51078">
    <property type="entry name" value="ICLR_ED"/>
    <property type="match status" value="1"/>
</dbReference>
<dbReference type="InterPro" id="IPR014757">
    <property type="entry name" value="Tscrpt_reg_IclR_C"/>
</dbReference>
<sequence>MRNAPSNADLAEKAESGSDSKSQPGSQTLLRGLDVIDAVIDGPITLAELAARLGLTRSTTHRLATALIDRRYLTFVPRLGYHFGPKLLELGFIAQQQTDVVQVARPHLEELAASTEDTVNLGILDNERALYLDKIPGRRRVEISSRVGDRRPLTSTGLGKALLLDDDAAHWRKLFDEDRAAGSPPADYAVWEERMRDYVAVGRAFDLEENEDLIRCVAAPIRDVSGRIVAAISVSSAAQYMADDRMQALSDDVRGTAKAISMDLGWSEGIARKPAPRSRR</sequence>
<dbReference type="InterPro" id="IPR036388">
    <property type="entry name" value="WH-like_DNA-bd_sf"/>
</dbReference>
<dbReference type="Proteomes" id="UP001419910">
    <property type="component" value="Unassembled WGS sequence"/>
</dbReference>
<proteinExistence type="predicted"/>
<dbReference type="Pfam" id="PF01614">
    <property type="entry name" value="IclR_C"/>
    <property type="match status" value="1"/>
</dbReference>
<evidence type="ECO:0000259" key="5">
    <source>
        <dbReference type="PROSITE" id="PS51077"/>
    </source>
</evidence>
<organism evidence="7 8">
    <name type="scientific">Sphingomonas oligophenolica</name>
    <dbReference type="NCBI Taxonomy" id="301154"/>
    <lineage>
        <taxon>Bacteria</taxon>
        <taxon>Pseudomonadati</taxon>
        <taxon>Pseudomonadota</taxon>
        <taxon>Alphaproteobacteria</taxon>
        <taxon>Sphingomonadales</taxon>
        <taxon>Sphingomonadaceae</taxon>
        <taxon>Sphingomonas</taxon>
    </lineage>
</organism>
<evidence type="ECO:0000313" key="8">
    <source>
        <dbReference type="Proteomes" id="UP001419910"/>
    </source>
</evidence>
<evidence type="ECO:0000259" key="6">
    <source>
        <dbReference type="PROSITE" id="PS51078"/>
    </source>
</evidence>
<evidence type="ECO:0000256" key="2">
    <source>
        <dbReference type="ARBA" id="ARBA00023125"/>
    </source>
</evidence>
<evidence type="ECO:0000256" key="4">
    <source>
        <dbReference type="SAM" id="MobiDB-lite"/>
    </source>
</evidence>
<dbReference type="SUPFAM" id="SSF46785">
    <property type="entry name" value="Winged helix' DNA-binding domain"/>
    <property type="match status" value="1"/>
</dbReference>
<keyword evidence="8" id="KW-1185">Reference proteome</keyword>
<dbReference type="Gene3D" id="1.10.10.10">
    <property type="entry name" value="Winged helix-like DNA-binding domain superfamily/Winged helix DNA-binding domain"/>
    <property type="match status" value="1"/>
</dbReference>
<dbReference type="Gene3D" id="3.30.450.40">
    <property type="match status" value="1"/>
</dbReference>
<evidence type="ECO:0000313" key="7">
    <source>
        <dbReference type="EMBL" id="MEN2793288.1"/>
    </source>
</evidence>
<dbReference type="EMBL" id="JBDIME010000043">
    <property type="protein sequence ID" value="MEN2793288.1"/>
    <property type="molecule type" value="Genomic_DNA"/>
</dbReference>
<name>A0ABU9YBV0_9SPHN</name>
<comment type="caution">
    <text evidence="7">The sequence shown here is derived from an EMBL/GenBank/DDBJ whole genome shotgun (WGS) entry which is preliminary data.</text>
</comment>
<reference evidence="7 8" key="1">
    <citation type="submission" date="2024-05" db="EMBL/GenBank/DDBJ databases">
        <authorList>
            <person name="Liu Q."/>
            <person name="Xin Y.-H."/>
        </authorList>
    </citation>
    <scope>NUCLEOTIDE SEQUENCE [LARGE SCALE GENOMIC DNA]</scope>
    <source>
        <strain evidence="7 8">CGMCC 1.10181</strain>
    </source>
</reference>
<keyword evidence="2" id="KW-0238">DNA-binding</keyword>
<dbReference type="Pfam" id="PF09339">
    <property type="entry name" value="HTH_IclR"/>
    <property type="match status" value="1"/>
</dbReference>
<protein>
    <submittedName>
        <fullName evidence="7">IclR family transcriptional regulator</fullName>
    </submittedName>
</protein>